<dbReference type="RefSeq" id="WP_190202425.1">
    <property type="nucleotide sequence ID" value="NZ_BNBI01000001.1"/>
</dbReference>
<evidence type="ECO:0000256" key="1">
    <source>
        <dbReference type="SAM" id="MobiDB-lite"/>
    </source>
</evidence>
<evidence type="ECO:0000313" key="2">
    <source>
        <dbReference type="EMBL" id="GHE85119.1"/>
    </source>
</evidence>
<sequence>MTFPQTRLPIRVELALDGSTWTDVTPDVLAEQQIRITRGRSDWGQQVDHGRCTLTFKNPTGKYSPKNPLSPLYGKIGRNTPIRVSVLTGSVALDLPGNTGDYASTPDTAALDITGDIDIRIDATLVNWIQADYPSAGQADYPRTELIAKRAAGQVSWALHMVQGRPYVEWSTDGTNTTWVWASVDVPLTTSGRLALRVTLDVDNGAGGKSVVFYTAETMAGPWVPLDSGTFAGTTSVYSGTAPLRIGDASEATTSRPALGRVHAAEVRSGIDGMLVAAPDFTAQPSGTTSFVDAAGRTWTVAGGAEITNRKVRFVGEVSAWTPKWETGGKDVTTEVEAAGVLRRLGQGAVPTKSAFFREFTSPGRMAAGIVAYWPMEDASDATRLASAYSGHPAMITTAGVSPAAYADWVASGPLPTIGSGSIRVAVPAYSVPSGTRIGWFAKVPASGTLSTQRLMSLSQTGTAATWSVWINTSGQLAVRAYDADSVLLHDSGFGTDSINGLEKYLVLVLTTSGANVSYSLLVVDIAGSMPTAVPDNVYVSFSISGTVTAATTSRVTAIRFGEDAGMNGTAVGHLAIGNSTVSFTASVGVMVGWNAEEAASRTARIGYEEGIHSYPTGPGDERCGWQPAGTALEIMRAAGDVDEGILAEQRTVLGLRYVTRASMYNQAAALTLDYQGDDGLVSPLAPTDDDQGVTNDVTVARSNGSSARVTQSSGALSTQPPPAGIGLYDTSYTLNLLDDRQPLQHAGWRLHLGTWDETRFPQVTVNLANAPASIEAAAGADTGSRIEITHPPVWLPPDTVSLLVQGYSEVIDQFTWTITYNCSPGGPWDVAWAGGSPTAVAAREFQWVDTDGSQLAEDLDPAESAVDVFTTTGPVWTPRVADTPFDWRVGGEVMTVIAPGALLNTNPFFDTDITGWTGSGATISHQQIPGRIPPHPRARATMQVVPDGVSASGGATCTPTPVDSITPGATYTASMWVFCASGWSDLRPTVDWSTSAGTYISTSLGTGTAVAAGRWTYVEQEFTAPATASRGAMGVRHGGTPGPAATYHVWAARLTRKSSWAYDTFSRTSASGWGTSDSGLAWASVGGGAATDYTVSGSYASHVLSTVDTVRRSAITAASADFDIYCDIATSAAATGDTLYGAVCARMADAANLYMARVDFLTNSNIIFAIRRIVGGVDTQLGLNYVPLTPSTPGSFVRVRFQGTGSTLRAKIWRAGDMEPSVWRVQTTDTALTAPGQIGTRSVRLTGNTNAATVEVRYDNFEVVNPQTYTVVRSQNGIVKAHSAGAAVVLAQPAYTAL</sequence>
<dbReference type="Gene3D" id="2.60.120.260">
    <property type="entry name" value="Galactose-binding domain-like"/>
    <property type="match status" value="1"/>
</dbReference>
<name>A0A919DWC8_9ACTN</name>
<dbReference type="SUPFAM" id="SSF49785">
    <property type="entry name" value="Galactose-binding domain-like"/>
    <property type="match status" value="1"/>
</dbReference>
<proteinExistence type="predicted"/>
<organism evidence="2 3">
    <name type="scientific">Streptomyces fumanus</name>
    <dbReference type="NCBI Taxonomy" id="67302"/>
    <lineage>
        <taxon>Bacteria</taxon>
        <taxon>Bacillati</taxon>
        <taxon>Actinomycetota</taxon>
        <taxon>Actinomycetes</taxon>
        <taxon>Kitasatosporales</taxon>
        <taxon>Streptomycetaceae</taxon>
        <taxon>Streptomyces</taxon>
    </lineage>
</organism>
<reference evidence="2" key="2">
    <citation type="submission" date="2020-09" db="EMBL/GenBank/DDBJ databases">
        <authorList>
            <person name="Sun Q."/>
            <person name="Ohkuma M."/>
        </authorList>
    </citation>
    <scope>NUCLEOTIDE SEQUENCE</scope>
    <source>
        <strain evidence="2">JCM 4477</strain>
    </source>
</reference>
<dbReference type="EMBL" id="BNBI01000001">
    <property type="protein sequence ID" value="GHE85119.1"/>
    <property type="molecule type" value="Genomic_DNA"/>
</dbReference>
<comment type="caution">
    <text evidence="2">The sequence shown here is derived from an EMBL/GenBank/DDBJ whole genome shotgun (WGS) entry which is preliminary data.</text>
</comment>
<evidence type="ECO:0008006" key="4">
    <source>
        <dbReference type="Google" id="ProtNLM"/>
    </source>
</evidence>
<keyword evidence="3" id="KW-1185">Reference proteome</keyword>
<accession>A0A919DWC8</accession>
<feature type="compositionally biased region" description="Polar residues" evidence="1">
    <location>
        <begin position="704"/>
        <end position="719"/>
    </location>
</feature>
<protein>
    <recommendedName>
        <fullName evidence="4">CBM-cenC domain-containing protein</fullName>
    </recommendedName>
</protein>
<gene>
    <name evidence="2" type="ORF">GCM10018772_05350</name>
</gene>
<evidence type="ECO:0000313" key="3">
    <source>
        <dbReference type="Proteomes" id="UP000630718"/>
    </source>
</evidence>
<dbReference type="InterPro" id="IPR008979">
    <property type="entry name" value="Galactose-bd-like_sf"/>
</dbReference>
<reference evidence="2" key="1">
    <citation type="journal article" date="2014" name="Int. J. Syst. Evol. Microbiol.">
        <title>Complete genome sequence of Corynebacterium casei LMG S-19264T (=DSM 44701T), isolated from a smear-ripened cheese.</title>
        <authorList>
            <consortium name="US DOE Joint Genome Institute (JGI-PGF)"/>
            <person name="Walter F."/>
            <person name="Albersmeier A."/>
            <person name="Kalinowski J."/>
            <person name="Ruckert C."/>
        </authorList>
    </citation>
    <scope>NUCLEOTIDE SEQUENCE</scope>
    <source>
        <strain evidence="2">JCM 4477</strain>
    </source>
</reference>
<dbReference type="Proteomes" id="UP000630718">
    <property type="component" value="Unassembled WGS sequence"/>
</dbReference>
<feature type="region of interest" description="Disordered" evidence="1">
    <location>
        <begin position="704"/>
        <end position="723"/>
    </location>
</feature>